<keyword evidence="2" id="KW-0732">Signal</keyword>
<protein>
    <submittedName>
        <fullName evidence="3">Uncharacterized protein</fullName>
    </submittedName>
</protein>
<dbReference type="RefSeq" id="WP_185718341.1">
    <property type="nucleotide sequence ID" value="NZ_BAAAWI010000001.1"/>
</dbReference>
<accession>A0A7G7MFM6</accession>
<organism evidence="3 4">
    <name type="scientific">Pseudonocardia petroleophila</name>
    <dbReference type="NCBI Taxonomy" id="37331"/>
    <lineage>
        <taxon>Bacteria</taxon>
        <taxon>Bacillati</taxon>
        <taxon>Actinomycetota</taxon>
        <taxon>Actinomycetes</taxon>
        <taxon>Pseudonocardiales</taxon>
        <taxon>Pseudonocardiaceae</taxon>
        <taxon>Pseudonocardia</taxon>
    </lineage>
</organism>
<feature type="region of interest" description="Disordered" evidence="1">
    <location>
        <begin position="45"/>
        <end position="134"/>
    </location>
</feature>
<dbReference type="EMBL" id="CP060131">
    <property type="protein sequence ID" value="QNG51587.1"/>
    <property type="molecule type" value="Genomic_DNA"/>
</dbReference>
<evidence type="ECO:0000313" key="3">
    <source>
        <dbReference type="EMBL" id="QNG51587.1"/>
    </source>
</evidence>
<dbReference type="KEGG" id="ppel:H6H00_26325"/>
<keyword evidence="4" id="KW-1185">Reference proteome</keyword>
<feature type="compositionally biased region" description="Acidic residues" evidence="1">
    <location>
        <begin position="77"/>
        <end position="96"/>
    </location>
</feature>
<feature type="region of interest" description="Disordered" evidence="1">
    <location>
        <begin position="1"/>
        <end position="23"/>
    </location>
</feature>
<feature type="compositionally biased region" description="Low complexity" evidence="1">
    <location>
        <begin position="121"/>
        <end position="132"/>
    </location>
</feature>
<reference evidence="3 4" key="1">
    <citation type="submission" date="2020-08" db="EMBL/GenBank/DDBJ databases">
        <authorList>
            <person name="Mo P."/>
        </authorList>
    </citation>
    <scope>NUCLEOTIDE SEQUENCE [LARGE SCALE GENOMIC DNA]</scope>
    <source>
        <strain evidence="3 4">CGMCC 4.1532</strain>
    </source>
</reference>
<feature type="compositionally biased region" description="Basic residues" evidence="1">
    <location>
        <begin position="1"/>
        <end position="19"/>
    </location>
</feature>
<proteinExistence type="predicted"/>
<sequence>MGRHRLRPVPRPGRPRHAAPRASLGLAPAAPMALAAALLVAGPGVALADDDPPPPAPVDDAGTLLGSALGTGPDPSDAADDTAEDTDASTDSDPDADSAPVTGADVVEDSGAVATEEAEQEQSAAALPAAEAGSTDVTLLEKNGSGVTGSATIDAERVVATATGLDPDSRYVSFFYGATSSATNNNPCILDGTNPLPSDQTIGEWDVDEDGNGTLSAANPLGARYTLQAGTISIREVQHDFSTATALPVNPVSYTLVACGEVERLEVLDPVTDLVPKLPKFPSIPPLS</sequence>
<dbReference type="Proteomes" id="UP000515728">
    <property type="component" value="Chromosome"/>
</dbReference>
<feature type="chain" id="PRO_5028835606" evidence="2">
    <location>
        <begin position="49"/>
        <end position="288"/>
    </location>
</feature>
<evidence type="ECO:0000313" key="4">
    <source>
        <dbReference type="Proteomes" id="UP000515728"/>
    </source>
</evidence>
<feature type="signal peptide" evidence="2">
    <location>
        <begin position="1"/>
        <end position="48"/>
    </location>
</feature>
<name>A0A7G7MFM6_9PSEU</name>
<feature type="compositionally biased region" description="Low complexity" evidence="1">
    <location>
        <begin position="58"/>
        <end position="76"/>
    </location>
</feature>
<dbReference type="AlphaFoldDB" id="A0A7G7MFM6"/>
<evidence type="ECO:0000256" key="2">
    <source>
        <dbReference type="SAM" id="SignalP"/>
    </source>
</evidence>
<evidence type="ECO:0000256" key="1">
    <source>
        <dbReference type="SAM" id="MobiDB-lite"/>
    </source>
</evidence>
<gene>
    <name evidence="3" type="ORF">H6H00_26325</name>
</gene>